<evidence type="ECO:0000313" key="2">
    <source>
        <dbReference type="Proteomes" id="UP000615796"/>
    </source>
</evidence>
<accession>A0A9X0UKS1</accession>
<gene>
    <name evidence="1" type="ORF">H8Q88_20820</name>
</gene>
<comment type="caution">
    <text evidence="1">The sequence shown here is derived from an EMBL/GenBank/DDBJ whole genome shotgun (WGS) entry which is preliminary data.</text>
</comment>
<evidence type="ECO:0000313" key="1">
    <source>
        <dbReference type="EMBL" id="MBC5853324.1"/>
    </source>
</evidence>
<sequence>MIYSLSSGLSLKTKGEVETELLRATKWMSEVLSIDYRNTRLGKYLRYLEGKEKLDSLADLQNYSWVAREIEDLLMIFQAFINDEQPTLKSKIEKVISGQEFRHYAAREENDASRDYLHELAVAARFKKSGLVVDISGLCDVVVRYKNKEIFVECKRIKSEKQLVKRFKNAEKQLVKRFGVSKRNKIGYIALDVTDLFDCQGELAEFTNVESLNNYFQIKLSEFVSKRKDTMRQYVGRETKSVLFFANGFGLVLDNMQSRVINTTVIHALGCESNPKDGKTNEKILRSIL</sequence>
<keyword evidence="2" id="KW-1185">Reference proteome</keyword>
<organism evidence="1 2">
    <name type="scientific">Vibrio metschnikovii</name>
    <dbReference type="NCBI Taxonomy" id="28172"/>
    <lineage>
        <taxon>Bacteria</taxon>
        <taxon>Pseudomonadati</taxon>
        <taxon>Pseudomonadota</taxon>
        <taxon>Gammaproteobacteria</taxon>
        <taxon>Vibrionales</taxon>
        <taxon>Vibrionaceae</taxon>
        <taxon>Vibrio</taxon>
    </lineage>
</organism>
<reference evidence="1" key="1">
    <citation type="submission" date="2020-08" db="EMBL/GenBank/DDBJ databases">
        <title>Genome Sequencing and Pan-Genome Analysis of Migratory bird Vibrio Strains, Inner Mongolia.</title>
        <authorList>
            <person name="Zheng L."/>
        </authorList>
    </citation>
    <scope>NUCLEOTIDE SEQUENCE</scope>
    <source>
        <strain evidence="1">M13F</strain>
    </source>
</reference>
<name>A0A9X0UKS1_VIBME</name>
<dbReference type="AlphaFoldDB" id="A0A9X0UKS1"/>
<proteinExistence type="predicted"/>
<dbReference type="EMBL" id="JACRUP010000035">
    <property type="protein sequence ID" value="MBC5853324.1"/>
    <property type="molecule type" value="Genomic_DNA"/>
</dbReference>
<evidence type="ECO:0008006" key="3">
    <source>
        <dbReference type="Google" id="ProtNLM"/>
    </source>
</evidence>
<dbReference type="RefSeq" id="WP_187027436.1">
    <property type="nucleotide sequence ID" value="NZ_JACRUP010000035.1"/>
</dbReference>
<protein>
    <recommendedName>
        <fullName evidence="3">Restriction endonuclease</fullName>
    </recommendedName>
</protein>
<dbReference type="Proteomes" id="UP000615796">
    <property type="component" value="Unassembled WGS sequence"/>
</dbReference>